<sequence>MSWGLVSFLEAVIVSASLFWWRPRRPILYVTPQQSFRMTAWLFLWLWWFINSCISAAFVVTGLITFRNIKVARPYTHTNSYDENAVMAAIFLEVLILLLFFVISIILLLKNSINHEPLSGFGNGILLASSFHTAIFSLVTALVIYSAKPLMSAWQRDRNYNWSAGSTAAFDASYVLAFMLAGTFLVYAVLILVMRNVFVREEKEGKLRPNKADAATAAPATTPTNAPATATGAAPQKKRGWFGRKNKGAAAAPATDMPPAPGTPAASAGHPGGNATTAADTPAATGTAAPNGAGPETNAHQAGGAWGPNAV</sequence>
<keyword evidence="2" id="KW-0812">Transmembrane</keyword>
<feature type="compositionally biased region" description="Basic residues" evidence="1">
    <location>
        <begin position="236"/>
        <end position="247"/>
    </location>
</feature>
<organism evidence="3 4">
    <name type="scientific">Coccomyxa viridis</name>
    <dbReference type="NCBI Taxonomy" id="1274662"/>
    <lineage>
        <taxon>Eukaryota</taxon>
        <taxon>Viridiplantae</taxon>
        <taxon>Chlorophyta</taxon>
        <taxon>core chlorophytes</taxon>
        <taxon>Trebouxiophyceae</taxon>
        <taxon>Trebouxiophyceae incertae sedis</taxon>
        <taxon>Coccomyxaceae</taxon>
        <taxon>Coccomyxa</taxon>
    </lineage>
</organism>
<protein>
    <recommendedName>
        <fullName evidence="5">MARVEL domain-containing protein</fullName>
    </recommendedName>
</protein>
<comment type="caution">
    <text evidence="3">The sequence shown here is derived from an EMBL/GenBank/DDBJ whole genome shotgun (WGS) entry which is preliminary data.</text>
</comment>
<feature type="compositionally biased region" description="Low complexity" evidence="1">
    <location>
        <begin position="263"/>
        <end position="295"/>
    </location>
</feature>
<feature type="compositionally biased region" description="Low complexity" evidence="1">
    <location>
        <begin position="212"/>
        <end position="235"/>
    </location>
</feature>
<name>A0AAV1HZG3_9CHLO</name>
<accession>A0AAV1HZG3</accession>
<keyword evidence="4" id="KW-1185">Reference proteome</keyword>
<keyword evidence="2" id="KW-1133">Transmembrane helix</keyword>
<proteinExistence type="predicted"/>
<evidence type="ECO:0000256" key="1">
    <source>
        <dbReference type="SAM" id="MobiDB-lite"/>
    </source>
</evidence>
<feature type="transmembrane region" description="Helical" evidence="2">
    <location>
        <begin position="172"/>
        <end position="193"/>
    </location>
</feature>
<feature type="transmembrane region" description="Helical" evidence="2">
    <location>
        <begin position="121"/>
        <end position="145"/>
    </location>
</feature>
<dbReference type="EMBL" id="CAUYUE010000003">
    <property type="protein sequence ID" value="CAK0753175.1"/>
    <property type="molecule type" value="Genomic_DNA"/>
</dbReference>
<dbReference type="Proteomes" id="UP001314263">
    <property type="component" value="Unassembled WGS sequence"/>
</dbReference>
<evidence type="ECO:0000313" key="4">
    <source>
        <dbReference type="Proteomes" id="UP001314263"/>
    </source>
</evidence>
<reference evidence="3 4" key="1">
    <citation type="submission" date="2023-10" db="EMBL/GenBank/DDBJ databases">
        <authorList>
            <person name="Maclean D."/>
            <person name="Macfadyen A."/>
        </authorList>
    </citation>
    <scope>NUCLEOTIDE SEQUENCE [LARGE SCALE GENOMIC DNA]</scope>
</reference>
<keyword evidence="2" id="KW-0472">Membrane</keyword>
<gene>
    <name evidence="3" type="ORF">CVIRNUC_002201</name>
</gene>
<feature type="transmembrane region" description="Helical" evidence="2">
    <location>
        <begin position="86"/>
        <end position="109"/>
    </location>
</feature>
<feature type="transmembrane region" description="Helical" evidence="2">
    <location>
        <begin position="6"/>
        <end position="21"/>
    </location>
</feature>
<evidence type="ECO:0008006" key="5">
    <source>
        <dbReference type="Google" id="ProtNLM"/>
    </source>
</evidence>
<feature type="region of interest" description="Disordered" evidence="1">
    <location>
        <begin position="204"/>
        <end position="311"/>
    </location>
</feature>
<evidence type="ECO:0000256" key="2">
    <source>
        <dbReference type="SAM" id="Phobius"/>
    </source>
</evidence>
<dbReference type="AlphaFoldDB" id="A0AAV1HZG3"/>
<feature type="transmembrane region" description="Helical" evidence="2">
    <location>
        <begin position="42"/>
        <end position="66"/>
    </location>
</feature>
<evidence type="ECO:0000313" key="3">
    <source>
        <dbReference type="EMBL" id="CAK0753175.1"/>
    </source>
</evidence>